<gene>
    <name evidence="1" type="ORF">Sdagh_50340</name>
</gene>
<organism evidence="1 2">
    <name type="scientific">Streptomyces daghestanicus</name>
    <dbReference type="NCBI Taxonomy" id="66885"/>
    <lineage>
        <taxon>Bacteria</taxon>
        <taxon>Bacillati</taxon>
        <taxon>Actinomycetota</taxon>
        <taxon>Actinomycetes</taxon>
        <taxon>Kitasatosporales</taxon>
        <taxon>Streptomycetaceae</taxon>
        <taxon>Streptomyces</taxon>
    </lineage>
</organism>
<dbReference type="EMBL" id="BNDX01000013">
    <property type="protein sequence ID" value="GHI33304.1"/>
    <property type="molecule type" value="Genomic_DNA"/>
</dbReference>
<protein>
    <submittedName>
        <fullName evidence="1">Uncharacterized protein</fullName>
    </submittedName>
</protein>
<sequence length="104" mass="11152">MFLNSLVNANTLRPSGIGVGATAGHLGAARPLATVVDDEIDGALEHPWDEAAVSTWNARRASVLSWLSWCAERGYDGPAVTAWMKRMPPPDAETPPARRWPSTG</sequence>
<evidence type="ECO:0000313" key="2">
    <source>
        <dbReference type="Proteomes" id="UP001052655"/>
    </source>
</evidence>
<keyword evidence="2" id="KW-1185">Reference proteome</keyword>
<name>A0ABQ3Q7R3_9ACTN</name>
<comment type="caution">
    <text evidence="1">The sequence shown here is derived from an EMBL/GenBank/DDBJ whole genome shotgun (WGS) entry which is preliminary data.</text>
</comment>
<accession>A0ABQ3Q7R3</accession>
<proteinExistence type="predicted"/>
<evidence type="ECO:0000313" key="1">
    <source>
        <dbReference type="EMBL" id="GHI33304.1"/>
    </source>
</evidence>
<reference evidence="1" key="1">
    <citation type="submission" date="2024-05" db="EMBL/GenBank/DDBJ databases">
        <title>Whole genome shotgun sequence of Streptomyces daghestanicus NBRC 12762.</title>
        <authorList>
            <person name="Komaki H."/>
            <person name="Tamura T."/>
        </authorList>
    </citation>
    <scope>NUCLEOTIDE SEQUENCE</scope>
    <source>
        <strain evidence="1">NBRC 12762</strain>
    </source>
</reference>
<dbReference type="Proteomes" id="UP001052655">
    <property type="component" value="Unassembled WGS sequence"/>
</dbReference>